<dbReference type="OrthoDB" id="264689at2759"/>
<feature type="compositionally biased region" description="Polar residues" evidence="1">
    <location>
        <begin position="531"/>
        <end position="563"/>
    </location>
</feature>
<sequence>MGCGGSKEKAIRPCKGQATKTGKPQCSAAPYEAAESLGSIDFAARSLKVCLEAGDSDNNAPAAQRYARQRFVHGVLAPSITEVSSSPTHLGSVAPICGDGTPRTPPAASFVGSLPLPTSAPPQSTQLTPSRRGATEGLNTVATSGTGKRRHCDEVSRGQLLPGHRSPLEAPLSATGALYLDSVLRSPLCSLGSMVGTCNTVDDLSASSLHGASTAHAEASRVDSSEGSPLLTGTLDDASTMGSSILLRVRSRKSPASRSSRCQPVAPPTSQQPSPSLVSVPPSPSATVVETAAAPSEPPRATQATLMRTAEAHHELQLESAEGFDGGVGREVCRRLFSLSSCTCPSPYAEESAVDSSVSMHAAAGAPMRWRVESGGGADAVSSSGASDGRFTGTSEDSPATRSTQTPPAVPSAGQLSSSSSASFSLPSALWTQKPQLSVAQMLSARPLHVTDSPSLRVPAQHQISARRPALTTTGSVNVSASAGSDAPDDVPLPRHSDLSPRQARNTASASNADGGGTGGVRTPLPPMRNSARQRSSVIHANGESLVNTPSVPMASETATLTQPRAPRRELRCPRAQHLATGSDSWLLSSANNTDEGSSGLAVGRRWSDWSAPSTSLPTNSELVRQIRQPTTHVKSILRKPGTVNTIPYGAAAVNSGVATSASHFPVMSLSANGGWLGGSIKTNAPSPRRILVGSDAAVIDDKGTWALSASMTEPALQTDFVTHHRRTSDVNCVHSGTALDGVTPVSFGLRSATCHDSPIRAWLRPTLFKGEGTTSSYASAVSRVSGESGSGFAADAMYGSLSANADDTLFSAAADHSCEFVRQLGQPPATGRLFSPHAGQQRRWSRTCSDDSANFGSSSHGAVQPLLPQFTVTVSSTSFMPDTVAMAGPTSDEPPPDIMLASPPPKRVHVVV</sequence>
<comment type="caution">
    <text evidence="2">The sequence shown here is derived from an EMBL/GenBank/DDBJ whole genome shotgun (WGS) entry which is preliminary data.</text>
</comment>
<feature type="compositionally biased region" description="Polar residues" evidence="1">
    <location>
        <begin position="471"/>
        <end position="483"/>
    </location>
</feature>
<evidence type="ECO:0000313" key="2">
    <source>
        <dbReference type="EMBL" id="KAG5482161.1"/>
    </source>
</evidence>
<proteinExistence type="predicted"/>
<feature type="region of interest" description="Disordered" evidence="1">
    <location>
        <begin position="374"/>
        <end position="419"/>
    </location>
</feature>
<dbReference type="Proteomes" id="UP000674179">
    <property type="component" value="Chromosome 17"/>
</dbReference>
<feature type="compositionally biased region" description="Polar residues" evidence="1">
    <location>
        <begin position="392"/>
        <end position="407"/>
    </location>
</feature>
<evidence type="ECO:0000313" key="3">
    <source>
        <dbReference type="Proteomes" id="UP000674179"/>
    </source>
</evidence>
<feature type="compositionally biased region" description="Polar residues" evidence="1">
    <location>
        <begin position="137"/>
        <end position="146"/>
    </location>
</feature>
<reference evidence="2 3" key="1">
    <citation type="submission" date="2021-02" db="EMBL/GenBank/DDBJ databases">
        <title>Leishmania (Mundinia) enrietti genome sequencing and assembly.</title>
        <authorList>
            <person name="Almutairi H."/>
            <person name="Gatherer D."/>
        </authorList>
    </citation>
    <scope>NUCLEOTIDE SEQUENCE [LARGE SCALE GENOMIC DNA]</scope>
    <source>
        <strain evidence="2">CUR178</strain>
    </source>
</reference>
<dbReference type="EMBL" id="JAFHKP010000017">
    <property type="protein sequence ID" value="KAG5482161.1"/>
    <property type="molecule type" value="Genomic_DNA"/>
</dbReference>
<dbReference type="KEGG" id="lenr:94173205"/>
<feature type="region of interest" description="Disordered" evidence="1">
    <location>
        <begin position="249"/>
        <end position="285"/>
    </location>
</feature>
<dbReference type="AlphaFoldDB" id="A0A836GVN1"/>
<keyword evidence="3" id="KW-1185">Reference proteome</keyword>
<feature type="compositionally biased region" description="Polar residues" evidence="1">
    <location>
        <begin position="503"/>
        <end position="512"/>
    </location>
</feature>
<feature type="region of interest" description="Disordered" evidence="1">
    <location>
        <begin position="454"/>
        <end position="570"/>
    </location>
</feature>
<evidence type="ECO:0000256" key="1">
    <source>
        <dbReference type="SAM" id="MobiDB-lite"/>
    </source>
</evidence>
<dbReference type="GeneID" id="94173205"/>
<feature type="compositionally biased region" description="Basic and acidic residues" evidence="1">
    <location>
        <begin position="1"/>
        <end position="11"/>
    </location>
</feature>
<dbReference type="RefSeq" id="XP_067694023.1">
    <property type="nucleotide sequence ID" value="XM_067837695.1"/>
</dbReference>
<feature type="compositionally biased region" description="Low complexity" evidence="1">
    <location>
        <begin position="379"/>
        <end position="389"/>
    </location>
</feature>
<feature type="region of interest" description="Disordered" evidence="1">
    <location>
        <begin position="1"/>
        <end position="25"/>
    </location>
</feature>
<feature type="region of interest" description="Disordered" evidence="1">
    <location>
        <begin position="216"/>
        <end position="237"/>
    </location>
</feature>
<feature type="compositionally biased region" description="Low complexity" evidence="1">
    <location>
        <begin position="268"/>
        <end position="285"/>
    </location>
</feature>
<protein>
    <submittedName>
        <fullName evidence="2">Uncharacterized protein</fullName>
    </submittedName>
</protein>
<organism evidence="2 3">
    <name type="scientific">Leishmania enriettii</name>
    <dbReference type="NCBI Taxonomy" id="5663"/>
    <lineage>
        <taxon>Eukaryota</taxon>
        <taxon>Discoba</taxon>
        <taxon>Euglenozoa</taxon>
        <taxon>Kinetoplastea</taxon>
        <taxon>Metakinetoplastina</taxon>
        <taxon>Trypanosomatida</taxon>
        <taxon>Trypanosomatidae</taxon>
        <taxon>Leishmaniinae</taxon>
        <taxon>Leishmania</taxon>
    </lineage>
</organism>
<name>A0A836GVN1_LEIEN</name>
<accession>A0A836GVN1</accession>
<gene>
    <name evidence="2" type="ORF">CUR178_06020</name>
</gene>
<feature type="region of interest" description="Disordered" evidence="1">
    <location>
        <begin position="117"/>
        <end position="152"/>
    </location>
</feature>